<evidence type="ECO:0000313" key="2">
    <source>
        <dbReference type="EMBL" id="PCG70845.1"/>
    </source>
</evidence>
<dbReference type="EMBL" id="NWSH01001565">
    <property type="protein sequence ID" value="PCG70845.1"/>
    <property type="molecule type" value="Genomic_DNA"/>
</dbReference>
<feature type="signal peptide" evidence="1">
    <location>
        <begin position="1"/>
        <end position="18"/>
    </location>
</feature>
<name>A0A2A4JFH9_HELVI</name>
<feature type="chain" id="PRO_5013508193" evidence="1">
    <location>
        <begin position="19"/>
        <end position="106"/>
    </location>
</feature>
<proteinExistence type="predicted"/>
<dbReference type="EMBL" id="NWSH01001565">
    <property type="protein sequence ID" value="PCG70844.1"/>
    <property type="molecule type" value="Genomic_DNA"/>
</dbReference>
<gene>
    <name evidence="2" type="ORF">B5V51_2509</name>
</gene>
<organism evidence="2">
    <name type="scientific">Heliothis virescens</name>
    <name type="common">Tobacco budworm moth</name>
    <dbReference type="NCBI Taxonomy" id="7102"/>
    <lineage>
        <taxon>Eukaryota</taxon>
        <taxon>Metazoa</taxon>
        <taxon>Ecdysozoa</taxon>
        <taxon>Arthropoda</taxon>
        <taxon>Hexapoda</taxon>
        <taxon>Insecta</taxon>
        <taxon>Pterygota</taxon>
        <taxon>Neoptera</taxon>
        <taxon>Endopterygota</taxon>
        <taxon>Lepidoptera</taxon>
        <taxon>Glossata</taxon>
        <taxon>Ditrysia</taxon>
        <taxon>Noctuoidea</taxon>
        <taxon>Noctuidae</taxon>
        <taxon>Heliothinae</taxon>
        <taxon>Heliothis</taxon>
    </lineage>
</organism>
<evidence type="ECO:0000256" key="1">
    <source>
        <dbReference type="SAM" id="SignalP"/>
    </source>
</evidence>
<accession>A0A2A4JFH9</accession>
<dbReference type="AlphaFoldDB" id="A0A2A4JFH9"/>
<reference evidence="2" key="1">
    <citation type="submission" date="2017-09" db="EMBL/GenBank/DDBJ databases">
        <title>Contemporary evolution of a Lepidopteran species, Heliothis virescens, in response to modern agricultural practices.</title>
        <authorList>
            <person name="Fritz M.L."/>
            <person name="Deyonke A.M."/>
            <person name="Papanicolaou A."/>
            <person name="Micinski S."/>
            <person name="Westbrook J."/>
            <person name="Gould F."/>
        </authorList>
    </citation>
    <scope>NUCLEOTIDE SEQUENCE [LARGE SCALE GENOMIC DNA]</scope>
    <source>
        <strain evidence="2">HvINT-</strain>
        <tissue evidence="2">Whole body</tissue>
    </source>
</reference>
<keyword evidence="1" id="KW-0732">Signal</keyword>
<sequence length="106" mass="11830">MKLYSIICLISSVILVGADFQYPSFGDWECEYVNIIEDNSIDTKKFNRPVDANVKDAGGDDDGTGPKAHLKLFSNKSRRVDPQNLIKADTCIDKYRDPKGRCVSGQ</sequence>
<comment type="caution">
    <text evidence="2">The sequence shown here is derived from an EMBL/GenBank/DDBJ whole genome shotgun (WGS) entry which is preliminary data.</text>
</comment>
<protein>
    <submittedName>
        <fullName evidence="2">Uncharacterized protein</fullName>
    </submittedName>
</protein>